<reference evidence="2 3" key="1">
    <citation type="journal article" date="2018" name="Sci. Rep.">
        <title>Comparative genomics provides insights into the lifestyle and reveals functional heterogeneity of dark septate endophytic fungi.</title>
        <authorList>
            <person name="Knapp D.G."/>
            <person name="Nemeth J.B."/>
            <person name="Barry K."/>
            <person name="Hainaut M."/>
            <person name="Henrissat B."/>
            <person name="Johnson J."/>
            <person name="Kuo A."/>
            <person name="Lim J.H.P."/>
            <person name="Lipzen A."/>
            <person name="Nolan M."/>
            <person name="Ohm R.A."/>
            <person name="Tamas L."/>
            <person name="Grigoriev I.V."/>
            <person name="Spatafora J.W."/>
            <person name="Nagy L.G."/>
            <person name="Kovacs G.M."/>
        </authorList>
    </citation>
    <scope>NUCLEOTIDE SEQUENCE [LARGE SCALE GENOMIC DNA]</scope>
    <source>
        <strain evidence="2 3">DSE2036</strain>
    </source>
</reference>
<dbReference type="OrthoDB" id="5350396at2759"/>
<sequence length="664" mass="74312">MPPKKKSIRDFFKPLAKASEVVHDSAAQQPGMHTRSKAPAALQEEFSRHNKTLRDSPHSHFSKQTSPKPNDSQTTNSTNTNPPRNTTSNNPSFTTSQSSAHSGSTSKRVVSNGEDVVLNSDSDSDSLPELDWNISSKPLNVQKPKPTIYENDLRKPPEQRKKNGKAFINFFQDAQRIAQSERQIAEVKADLEKPAVEEPLSTRFDINEDTLENIIRDDDDPDKAKKLLQAMRRTNALQTDSVFHLWRRDWADDVMSSRPFPIDSLPNHQWTSIFEETSSRNQAFASGFALQIFRMQHLPIELASWMIDQSTSSAFHILGLPLTTSIQNHPGHLQTLLDRARISAIFNGIGADPLCLDQQQPVAPSFEFEDEARIPFPDSLNQICRLLQTTARCLNLDASSHILYILFHVCMDVSVASDATTLGIVQHTIENIICNVSDNQDLASILNDIVPSFLKRVDHPVLQCQLIESLPAISPFTAYLQRHLALSFLLHPKTIKTPLQDHTIPILLDEYLQNSSHFLVDKNTNYTHLAARLTMLDIAIGPGLSSVPYQPLLSLPPSPIGEEAMVLPTHLTGDEKTFNEQVDALAHHIEFISSSIVESGGIVDLSRLQAKDCSERIYHRLQNAVRIGGKKKYNIFGTNEVDFDRAVWKGFAKISAKRNVNGRS</sequence>
<feature type="compositionally biased region" description="Basic and acidic residues" evidence="1">
    <location>
        <begin position="45"/>
        <end position="58"/>
    </location>
</feature>
<keyword evidence="3" id="KW-1185">Reference proteome</keyword>
<feature type="compositionally biased region" description="Basic and acidic residues" evidence="1">
    <location>
        <begin position="151"/>
        <end position="160"/>
    </location>
</feature>
<dbReference type="AlphaFoldDB" id="A0A2V1DM35"/>
<feature type="region of interest" description="Disordered" evidence="1">
    <location>
        <begin position="19"/>
        <end position="160"/>
    </location>
</feature>
<dbReference type="EMBL" id="KZ805396">
    <property type="protein sequence ID" value="PVH99246.1"/>
    <property type="molecule type" value="Genomic_DNA"/>
</dbReference>
<feature type="compositionally biased region" description="Low complexity" evidence="1">
    <location>
        <begin position="69"/>
        <end position="106"/>
    </location>
</feature>
<evidence type="ECO:0000256" key="1">
    <source>
        <dbReference type="SAM" id="MobiDB-lite"/>
    </source>
</evidence>
<dbReference type="STRING" id="97972.A0A2V1DM35"/>
<accession>A0A2V1DM35</accession>
<proteinExistence type="predicted"/>
<evidence type="ECO:0000313" key="3">
    <source>
        <dbReference type="Proteomes" id="UP000244855"/>
    </source>
</evidence>
<organism evidence="2 3">
    <name type="scientific">Periconia macrospinosa</name>
    <dbReference type="NCBI Taxonomy" id="97972"/>
    <lineage>
        <taxon>Eukaryota</taxon>
        <taxon>Fungi</taxon>
        <taxon>Dikarya</taxon>
        <taxon>Ascomycota</taxon>
        <taxon>Pezizomycotina</taxon>
        <taxon>Dothideomycetes</taxon>
        <taxon>Pleosporomycetidae</taxon>
        <taxon>Pleosporales</taxon>
        <taxon>Massarineae</taxon>
        <taxon>Periconiaceae</taxon>
        <taxon>Periconia</taxon>
    </lineage>
</organism>
<protein>
    <submittedName>
        <fullName evidence="2">Uncharacterized protein</fullName>
    </submittedName>
</protein>
<gene>
    <name evidence="2" type="ORF">DM02DRAFT_656590</name>
</gene>
<name>A0A2V1DM35_9PLEO</name>
<dbReference type="Proteomes" id="UP000244855">
    <property type="component" value="Unassembled WGS sequence"/>
</dbReference>
<evidence type="ECO:0000313" key="2">
    <source>
        <dbReference type="EMBL" id="PVH99246.1"/>
    </source>
</evidence>